<dbReference type="AlphaFoldDB" id="A0A8S2TEU4"/>
<sequence>MQSDHPEAIDMGLARVKRFPAKLRFLDDERFLAGRTSVVDPALLSGDTAQFREEAGGDDCSLLIPIEFLKLFRCSVSSTT</sequence>
<name>A0A8S2TEU4_9BILA</name>
<protein>
    <submittedName>
        <fullName evidence="2">Uncharacterized protein</fullName>
    </submittedName>
</protein>
<proteinExistence type="predicted"/>
<evidence type="ECO:0000313" key="2">
    <source>
        <dbReference type="EMBL" id="CAF4277672.1"/>
    </source>
</evidence>
<reference evidence="2" key="1">
    <citation type="submission" date="2021-02" db="EMBL/GenBank/DDBJ databases">
        <authorList>
            <person name="Nowell W R."/>
        </authorList>
    </citation>
    <scope>NUCLEOTIDE SEQUENCE</scope>
</reference>
<dbReference type="Proteomes" id="UP000677228">
    <property type="component" value="Unassembled WGS sequence"/>
</dbReference>
<comment type="caution">
    <text evidence="2">The sequence shown here is derived from an EMBL/GenBank/DDBJ whole genome shotgun (WGS) entry which is preliminary data.</text>
</comment>
<accession>A0A8S2TEU4</accession>
<evidence type="ECO:0000313" key="3">
    <source>
        <dbReference type="Proteomes" id="UP000682733"/>
    </source>
</evidence>
<dbReference type="EMBL" id="CAJNOK010032829">
    <property type="protein sequence ID" value="CAF1488157.1"/>
    <property type="molecule type" value="Genomic_DNA"/>
</dbReference>
<dbReference type="Proteomes" id="UP000682733">
    <property type="component" value="Unassembled WGS sequence"/>
</dbReference>
<dbReference type="EMBL" id="CAJOBA010054782">
    <property type="protein sequence ID" value="CAF4277672.1"/>
    <property type="molecule type" value="Genomic_DNA"/>
</dbReference>
<gene>
    <name evidence="1" type="ORF">OVA965_LOCUS36371</name>
    <name evidence="2" type="ORF">TMI583_LOCUS37381</name>
</gene>
<evidence type="ECO:0000313" key="1">
    <source>
        <dbReference type="EMBL" id="CAF1488157.1"/>
    </source>
</evidence>
<organism evidence="2 3">
    <name type="scientific">Didymodactylos carnosus</name>
    <dbReference type="NCBI Taxonomy" id="1234261"/>
    <lineage>
        <taxon>Eukaryota</taxon>
        <taxon>Metazoa</taxon>
        <taxon>Spiralia</taxon>
        <taxon>Gnathifera</taxon>
        <taxon>Rotifera</taxon>
        <taxon>Eurotatoria</taxon>
        <taxon>Bdelloidea</taxon>
        <taxon>Philodinida</taxon>
        <taxon>Philodinidae</taxon>
        <taxon>Didymodactylos</taxon>
    </lineage>
</organism>